<protein>
    <submittedName>
        <fullName evidence="2">Uncharacterized protein</fullName>
    </submittedName>
</protein>
<dbReference type="Proteomes" id="UP000827986">
    <property type="component" value="Unassembled WGS sequence"/>
</dbReference>
<feature type="region of interest" description="Disordered" evidence="1">
    <location>
        <begin position="37"/>
        <end position="92"/>
    </location>
</feature>
<evidence type="ECO:0000313" key="2">
    <source>
        <dbReference type="EMBL" id="KAH1167184.1"/>
    </source>
</evidence>
<organism evidence="2 3">
    <name type="scientific">Mauremys mutica</name>
    <name type="common">yellowpond turtle</name>
    <dbReference type="NCBI Taxonomy" id="74926"/>
    <lineage>
        <taxon>Eukaryota</taxon>
        <taxon>Metazoa</taxon>
        <taxon>Chordata</taxon>
        <taxon>Craniata</taxon>
        <taxon>Vertebrata</taxon>
        <taxon>Euteleostomi</taxon>
        <taxon>Archelosauria</taxon>
        <taxon>Testudinata</taxon>
        <taxon>Testudines</taxon>
        <taxon>Cryptodira</taxon>
        <taxon>Durocryptodira</taxon>
        <taxon>Testudinoidea</taxon>
        <taxon>Geoemydidae</taxon>
        <taxon>Geoemydinae</taxon>
        <taxon>Mauremys</taxon>
    </lineage>
</organism>
<accession>A0A9D3WNA5</accession>
<keyword evidence="3" id="KW-1185">Reference proteome</keyword>
<evidence type="ECO:0000313" key="3">
    <source>
        <dbReference type="Proteomes" id="UP000827986"/>
    </source>
</evidence>
<name>A0A9D3WNA5_9SAUR</name>
<gene>
    <name evidence="2" type="ORF">KIL84_002667</name>
</gene>
<comment type="caution">
    <text evidence="2">The sequence shown here is derived from an EMBL/GenBank/DDBJ whole genome shotgun (WGS) entry which is preliminary data.</text>
</comment>
<evidence type="ECO:0000256" key="1">
    <source>
        <dbReference type="SAM" id="MobiDB-lite"/>
    </source>
</evidence>
<reference evidence="2" key="1">
    <citation type="submission" date="2021-09" db="EMBL/GenBank/DDBJ databases">
        <title>The genome of Mauremys mutica provides insights into the evolution of semi-aquatic lifestyle.</title>
        <authorList>
            <person name="Gong S."/>
            <person name="Gao Y."/>
        </authorList>
    </citation>
    <scope>NUCLEOTIDE SEQUENCE</scope>
    <source>
        <strain evidence="2">MM-2020</strain>
        <tissue evidence="2">Muscle</tissue>
    </source>
</reference>
<proteinExistence type="predicted"/>
<dbReference type="EMBL" id="JAHDVG010000486">
    <property type="protein sequence ID" value="KAH1167184.1"/>
    <property type="molecule type" value="Genomic_DNA"/>
</dbReference>
<sequence>MELNGGMLEEMETKIGIEARDCLGGWKQWAKETIFSKGKSGTPLVGGGRRGAKAGPHGEEAKAAGKRTGAAPEPQAGTRGNPGQMLSWSHSAQDRDLNSAFWNCPG</sequence>
<dbReference type="AlphaFoldDB" id="A0A9D3WNA5"/>